<dbReference type="RefSeq" id="WP_151106878.1">
    <property type="nucleotide sequence ID" value="NZ_WAEM01000002.1"/>
</dbReference>
<feature type="compositionally biased region" description="Gly residues" evidence="1">
    <location>
        <begin position="13"/>
        <end position="22"/>
    </location>
</feature>
<name>A0A7J5AH17_9FLAO</name>
<keyword evidence="3" id="KW-1185">Reference proteome</keyword>
<evidence type="ECO:0000313" key="2">
    <source>
        <dbReference type="EMBL" id="KAB1156884.1"/>
    </source>
</evidence>
<gene>
    <name evidence="2" type="ORF">F6464_05900</name>
</gene>
<dbReference type="EMBL" id="WAEM01000002">
    <property type="protein sequence ID" value="KAB1156884.1"/>
    <property type="molecule type" value="Genomic_DNA"/>
</dbReference>
<dbReference type="Proteomes" id="UP000490922">
    <property type="component" value="Unassembled WGS sequence"/>
</dbReference>
<evidence type="ECO:0000313" key="3">
    <source>
        <dbReference type="Proteomes" id="UP000490922"/>
    </source>
</evidence>
<comment type="caution">
    <text evidence="2">The sequence shown here is derived from an EMBL/GenBank/DDBJ whole genome shotgun (WGS) entry which is preliminary data.</text>
</comment>
<feature type="compositionally biased region" description="Basic and acidic residues" evidence="1">
    <location>
        <begin position="52"/>
        <end position="65"/>
    </location>
</feature>
<evidence type="ECO:0000256" key="1">
    <source>
        <dbReference type="SAM" id="MobiDB-lite"/>
    </source>
</evidence>
<protein>
    <submittedName>
        <fullName evidence="2">Uncharacterized protein</fullName>
    </submittedName>
</protein>
<reference evidence="2 3" key="1">
    <citation type="submission" date="2019-09" db="EMBL/GenBank/DDBJ databases">
        <title>Flavobacterium sp. nov., isolated from glacier ice.</title>
        <authorList>
            <person name="Liu Q."/>
        </authorList>
    </citation>
    <scope>NUCLEOTIDE SEQUENCE [LARGE SCALE GENOMIC DNA]</scope>
    <source>
        <strain evidence="2 3">NBRC 112527</strain>
    </source>
</reference>
<feature type="region of interest" description="Disordered" evidence="1">
    <location>
        <begin position="1"/>
        <end position="85"/>
    </location>
</feature>
<accession>A0A7J5AH17</accession>
<proteinExistence type="predicted"/>
<sequence>MEVENVDNRNGGNSKGNGGNSKGKGKQIPENLRSDAKGNAVENGQQDGNVEGESKNKPSDKKDVGGNDGKPSGNAEGEKNRGGININTQLDTKNILLSLFDNIGNINYGKLGQLTKEIISGKKRLRSIFTEDWTRTTESQRRTIEATLILEGARRLGKSNLGLSRETQSQ</sequence>
<organism evidence="2 3">
    <name type="scientific">Flavobacterium luteum</name>
    <dbReference type="NCBI Taxonomy" id="2026654"/>
    <lineage>
        <taxon>Bacteria</taxon>
        <taxon>Pseudomonadati</taxon>
        <taxon>Bacteroidota</taxon>
        <taxon>Flavobacteriia</taxon>
        <taxon>Flavobacteriales</taxon>
        <taxon>Flavobacteriaceae</taxon>
        <taxon>Flavobacterium</taxon>
    </lineage>
</organism>
<dbReference type="AlphaFoldDB" id="A0A7J5AH17"/>